<proteinExistence type="predicted"/>
<organism evidence="2 3">
    <name type="scientific">Eumeta variegata</name>
    <name type="common">Bagworm moth</name>
    <name type="synonym">Eumeta japonica</name>
    <dbReference type="NCBI Taxonomy" id="151549"/>
    <lineage>
        <taxon>Eukaryota</taxon>
        <taxon>Metazoa</taxon>
        <taxon>Ecdysozoa</taxon>
        <taxon>Arthropoda</taxon>
        <taxon>Hexapoda</taxon>
        <taxon>Insecta</taxon>
        <taxon>Pterygota</taxon>
        <taxon>Neoptera</taxon>
        <taxon>Endopterygota</taxon>
        <taxon>Lepidoptera</taxon>
        <taxon>Glossata</taxon>
        <taxon>Ditrysia</taxon>
        <taxon>Tineoidea</taxon>
        <taxon>Psychidae</taxon>
        <taxon>Oiketicinae</taxon>
        <taxon>Eumeta</taxon>
    </lineage>
</organism>
<comment type="caution">
    <text evidence="2">The sequence shown here is derived from an EMBL/GenBank/DDBJ whole genome shotgun (WGS) entry which is preliminary data.</text>
</comment>
<sequence length="103" mass="11479">MKEHYEVRLQPWSVPDGLNPVRENNIRFDDSAPTPEASPALRFPALISRVSGASVTGRARCYGRWTRGVGSARYDHCTGDGSSDQIKPTRDEIKSQNSVIDLY</sequence>
<dbReference type="EMBL" id="BGZK01002181">
    <property type="protein sequence ID" value="GBP91562.1"/>
    <property type="molecule type" value="Genomic_DNA"/>
</dbReference>
<reference evidence="2 3" key="1">
    <citation type="journal article" date="2019" name="Commun. Biol.">
        <title>The bagworm genome reveals a unique fibroin gene that provides high tensile strength.</title>
        <authorList>
            <person name="Kono N."/>
            <person name="Nakamura H."/>
            <person name="Ohtoshi R."/>
            <person name="Tomita M."/>
            <person name="Numata K."/>
            <person name="Arakawa K."/>
        </authorList>
    </citation>
    <scope>NUCLEOTIDE SEQUENCE [LARGE SCALE GENOMIC DNA]</scope>
</reference>
<protein>
    <submittedName>
        <fullName evidence="2">Uncharacterized protein</fullName>
    </submittedName>
</protein>
<name>A0A4C1ZVR8_EUMVA</name>
<dbReference type="AlphaFoldDB" id="A0A4C1ZVR8"/>
<evidence type="ECO:0000313" key="2">
    <source>
        <dbReference type="EMBL" id="GBP91562.1"/>
    </source>
</evidence>
<gene>
    <name evidence="2" type="ORF">EVAR_67831_1</name>
</gene>
<accession>A0A4C1ZVR8</accession>
<feature type="region of interest" description="Disordered" evidence="1">
    <location>
        <begin position="76"/>
        <end position="103"/>
    </location>
</feature>
<keyword evidence="3" id="KW-1185">Reference proteome</keyword>
<dbReference type="Proteomes" id="UP000299102">
    <property type="component" value="Unassembled WGS sequence"/>
</dbReference>
<evidence type="ECO:0000256" key="1">
    <source>
        <dbReference type="SAM" id="MobiDB-lite"/>
    </source>
</evidence>
<evidence type="ECO:0000313" key="3">
    <source>
        <dbReference type="Proteomes" id="UP000299102"/>
    </source>
</evidence>